<dbReference type="OrthoDB" id="3233661at2759"/>
<evidence type="ECO:0000313" key="2">
    <source>
        <dbReference type="EMBL" id="KIO09903.1"/>
    </source>
</evidence>
<protein>
    <submittedName>
        <fullName evidence="2">Uncharacterized protein</fullName>
    </submittedName>
</protein>
<accession>A0A0C3JLA0</accession>
<evidence type="ECO:0000256" key="1">
    <source>
        <dbReference type="SAM" id="Phobius"/>
    </source>
</evidence>
<evidence type="ECO:0000313" key="3">
    <source>
        <dbReference type="Proteomes" id="UP000054217"/>
    </source>
</evidence>
<gene>
    <name evidence="2" type="ORF">M404DRAFT_21579</name>
</gene>
<organism evidence="2 3">
    <name type="scientific">Pisolithus tinctorius Marx 270</name>
    <dbReference type="NCBI Taxonomy" id="870435"/>
    <lineage>
        <taxon>Eukaryota</taxon>
        <taxon>Fungi</taxon>
        <taxon>Dikarya</taxon>
        <taxon>Basidiomycota</taxon>
        <taxon>Agaricomycotina</taxon>
        <taxon>Agaricomycetes</taxon>
        <taxon>Agaricomycetidae</taxon>
        <taxon>Boletales</taxon>
        <taxon>Sclerodermatineae</taxon>
        <taxon>Pisolithaceae</taxon>
        <taxon>Pisolithus</taxon>
    </lineage>
</organism>
<dbReference type="InParanoid" id="A0A0C3JLA0"/>
<reference evidence="2 3" key="1">
    <citation type="submission" date="2014-04" db="EMBL/GenBank/DDBJ databases">
        <authorList>
            <consortium name="DOE Joint Genome Institute"/>
            <person name="Kuo A."/>
            <person name="Kohler A."/>
            <person name="Costa M.D."/>
            <person name="Nagy L.G."/>
            <person name="Floudas D."/>
            <person name="Copeland A."/>
            <person name="Barry K.W."/>
            <person name="Cichocki N."/>
            <person name="Veneault-Fourrey C."/>
            <person name="LaButti K."/>
            <person name="Lindquist E.A."/>
            <person name="Lipzen A."/>
            <person name="Lundell T."/>
            <person name="Morin E."/>
            <person name="Murat C."/>
            <person name="Sun H."/>
            <person name="Tunlid A."/>
            <person name="Henrissat B."/>
            <person name="Grigoriev I.V."/>
            <person name="Hibbett D.S."/>
            <person name="Martin F."/>
            <person name="Nordberg H.P."/>
            <person name="Cantor M.N."/>
            <person name="Hua S.X."/>
        </authorList>
    </citation>
    <scope>NUCLEOTIDE SEQUENCE [LARGE SCALE GENOMIC DNA]</scope>
    <source>
        <strain evidence="2 3">Marx 270</strain>
    </source>
</reference>
<dbReference type="STRING" id="870435.A0A0C3JLA0"/>
<reference evidence="3" key="2">
    <citation type="submission" date="2015-01" db="EMBL/GenBank/DDBJ databases">
        <title>Evolutionary Origins and Diversification of the Mycorrhizal Mutualists.</title>
        <authorList>
            <consortium name="DOE Joint Genome Institute"/>
            <consortium name="Mycorrhizal Genomics Consortium"/>
            <person name="Kohler A."/>
            <person name="Kuo A."/>
            <person name="Nagy L.G."/>
            <person name="Floudas D."/>
            <person name="Copeland A."/>
            <person name="Barry K.W."/>
            <person name="Cichocki N."/>
            <person name="Veneault-Fourrey C."/>
            <person name="LaButti K."/>
            <person name="Lindquist E.A."/>
            <person name="Lipzen A."/>
            <person name="Lundell T."/>
            <person name="Morin E."/>
            <person name="Murat C."/>
            <person name="Riley R."/>
            <person name="Ohm R."/>
            <person name="Sun H."/>
            <person name="Tunlid A."/>
            <person name="Henrissat B."/>
            <person name="Grigoriev I.V."/>
            <person name="Hibbett D.S."/>
            <person name="Martin F."/>
        </authorList>
    </citation>
    <scope>NUCLEOTIDE SEQUENCE [LARGE SCALE GENOMIC DNA]</scope>
    <source>
        <strain evidence="3">Marx 270</strain>
    </source>
</reference>
<name>A0A0C3JLA0_PISTI</name>
<sequence>MILADEDDAQRIKDPPVACPTIRCPERAAGRRPFSPLPDYETSQALTYNNLNDSLSTLHKPPQRRRFLSWRSTLVALVVYILLTLVIGVPIILKETKSSNDDKYPYNSLAYAAPWPDKSSGSYYTPNINNISSPTQLGLDPVCNNWTGVAVLDSGPMMQAWTENIVSSNGQFSLTSNASYARDFGIVFGDLYVGVNPDESVQNTTLSIKMQTSNSSVFDRTFTCFSLTENTTDLSLYVPNDLTSSDNILYNITLLFPQSQVPSQVNTFGSFLPLFDQHFGSFSDFVSFEMVSLEGPTSKIAIDSLSARRVFIETSMQPIVGEFYVTDSLVLSTVLAPIEANITLFNDPGSNYPTFLAIDTGNRHVAIPFCCAVPLTQSCSNLTTMLTLLAPNKMPPLRPNFIASMRTFYGTLNSTIVHDPSSPPTSIRIHAENGLGPSSVTLDEKFQGIFQVTTKQARASVTQGDAQSTDPWEPDLQRSMMTSINSTAWMDGWIGWGDQPQNWGSSQQGEVVVDTSLADVNLYFLG</sequence>
<dbReference type="Proteomes" id="UP000054217">
    <property type="component" value="Unassembled WGS sequence"/>
</dbReference>
<dbReference type="HOGENOM" id="CLU_037968_0_0_1"/>
<dbReference type="EMBL" id="KN831953">
    <property type="protein sequence ID" value="KIO09903.1"/>
    <property type="molecule type" value="Genomic_DNA"/>
</dbReference>
<keyword evidence="1" id="KW-0472">Membrane</keyword>
<proteinExistence type="predicted"/>
<feature type="transmembrane region" description="Helical" evidence="1">
    <location>
        <begin position="74"/>
        <end position="93"/>
    </location>
</feature>
<keyword evidence="3" id="KW-1185">Reference proteome</keyword>
<keyword evidence="1" id="KW-0812">Transmembrane</keyword>
<keyword evidence="1" id="KW-1133">Transmembrane helix</keyword>
<dbReference type="AlphaFoldDB" id="A0A0C3JLA0"/>